<gene>
    <name evidence="2" type="ORF">SAMN04488515_1013</name>
</gene>
<feature type="transmembrane region" description="Helical" evidence="1">
    <location>
        <begin position="75"/>
        <end position="97"/>
    </location>
</feature>
<evidence type="ECO:0000313" key="2">
    <source>
        <dbReference type="EMBL" id="SEW09354.1"/>
    </source>
</evidence>
<keyword evidence="3" id="KW-1185">Reference proteome</keyword>
<name>A0A1I0P5J9_9RHOB</name>
<feature type="transmembrane region" description="Helical" evidence="1">
    <location>
        <begin position="109"/>
        <end position="127"/>
    </location>
</feature>
<organism evidence="2 3">
    <name type="scientific">Cognatiyoonia koreensis</name>
    <dbReference type="NCBI Taxonomy" id="364200"/>
    <lineage>
        <taxon>Bacteria</taxon>
        <taxon>Pseudomonadati</taxon>
        <taxon>Pseudomonadota</taxon>
        <taxon>Alphaproteobacteria</taxon>
        <taxon>Rhodobacterales</taxon>
        <taxon>Paracoccaceae</taxon>
        <taxon>Cognatiyoonia</taxon>
    </lineage>
</organism>
<accession>A0A1I0P5J9</accession>
<keyword evidence="1" id="KW-0472">Membrane</keyword>
<dbReference type="Proteomes" id="UP000199167">
    <property type="component" value="Unassembled WGS sequence"/>
</dbReference>
<evidence type="ECO:0000313" key="3">
    <source>
        <dbReference type="Proteomes" id="UP000199167"/>
    </source>
</evidence>
<protein>
    <submittedName>
        <fullName evidence="2">Uncharacterized protein</fullName>
    </submittedName>
</protein>
<dbReference type="AlphaFoldDB" id="A0A1I0P5J9"/>
<proteinExistence type="predicted"/>
<dbReference type="RefSeq" id="WP_089991016.1">
    <property type="nucleotide sequence ID" value="NZ_FOIZ01000001.1"/>
</dbReference>
<reference evidence="2 3" key="1">
    <citation type="submission" date="2016-10" db="EMBL/GenBank/DDBJ databases">
        <authorList>
            <person name="de Groot N.N."/>
        </authorList>
    </citation>
    <scope>NUCLEOTIDE SEQUENCE [LARGE SCALE GENOMIC DNA]</scope>
    <source>
        <strain evidence="2 3">DSM 17925</strain>
    </source>
</reference>
<keyword evidence="1" id="KW-0812">Transmembrane</keyword>
<feature type="transmembrane region" description="Helical" evidence="1">
    <location>
        <begin position="37"/>
        <end position="63"/>
    </location>
</feature>
<evidence type="ECO:0000256" key="1">
    <source>
        <dbReference type="SAM" id="Phobius"/>
    </source>
</evidence>
<keyword evidence="1" id="KW-1133">Transmembrane helix</keyword>
<dbReference type="EMBL" id="FOIZ01000001">
    <property type="protein sequence ID" value="SEW09354.1"/>
    <property type="molecule type" value="Genomic_DNA"/>
</dbReference>
<sequence>MTTVNYVERLNAINRDTPAPIQRVEINETPIGRSVPAILLACFVSFFLLPLGVLFAALTQMVFDPGYFSEGDEQLGVWFMFGFGNGALIVGLAGVIWNRARNYATNIMFASYVIGYALGYAFVNAAYKLSGLQSLY</sequence>